<evidence type="ECO:0000313" key="2">
    <source>
        <dbReference type="EMBL" id="CAB3988807.1"/>
    </source>
</evidence>
<comment type="caution">
    <text evidence="2">The sequence shown here is derived from an EMBL/GenBank/DDBJ whole genome shotgun (WGS) entry which is preliminary data.</text>
</comment>
<sequence>MEIEVERSTYWVDSLNVGYWIRGHSRQYKTFVAHRVAKIHENTNPEQRRYVPTKVNQADRGTRGLTVKELKNDECWWQGYELLGKPEKEWPERKFGSPSLTAREEVKTEPKTKGKSTFRIFWDRSREYDNRSPKYDIRSPKYDIRSPKYDIRSPKYDIRSPKYDIRSPKYDNRSPKYDILSPKCDNRSREEMKK</sequence>
<reference evidence="2" key="1">
    <citation type="submission" date="2020-04" db="EMBL/GenBank/DDBJ databases">
        <authorList>
            <person name="Alioto T."/>
            <person name="Alioto T."/>
            <person name="Gomez Garrido J."/>
        </authorList>
    </citation>
    <scope>NUCLEOTIDE SEQUENCE</scope>
    <source>
        <strain evidence="2">A484AB</strain>
    </source>
</reference>
<organism evidence="2 3">
    <name type="scientific">Paramuricea clavata</name>
    <name type="common">Red gorgonian</name>
    <name type="synonym">Violescent sea-whip</name>
    <dbReference type="NCBI Taxonomy" id="317549"/>
    <lineage>
        <taxon>Eukaryota</taxon>
        <taxon>Metazoa</taxon>
        <taxon>Cnidaria</taxon>
        <taxon>Anthozoa</taxon>
        <taxon>Octocorallia</taxon>
        <taxon>Malacalcyonacea</taxon>
        <taxon>Plexauridae</taxon>
        <taxon>Paramuricea</taxon>
    </lineage>
</organism>
<keyword evidence="3" id="KW-1185">Reference proteome</keyword>
<feature type="compositionally biased region" description="Basic and acidic residues" evidence="1">
    <location>
        <begin position="184"/>
        <end position="194"/>
    </location>
</feature>
<feature type="region of interest" description="Disordered" evidence="1">
    <location>
        <begin position="133"/>
        <end position="194"/>
    </location>
</feature>
<dbReference type="EMBL" id="CACRXK020001384">
    <property type="protein sequence ID" value="CAB3988807.1"/>
    <property type="molecule type" value="Genomic_DNA"/>
</dbReference>
<evidence type="ECO:0000256" key="1">
    <source>
        <dbReference type="SAM" id="MobiDB-lite"/>
    </source>
</evidence>
<dbReference type="Proteomes" id="UP001152795">
    <property type="component" value="Unassembled WGS sequence"/>
</dbReference>
<dbReference type="PANTHER" id="PTHR22955">
    <property type="entry name" value="RETROTRANSPOSON"/>
    <property type="match status" value="1"/>
</dbReference>
<protein>
    <submittedName>
        <fullName evidence="2">Uncharacterized protein</fullName>
    </submittedName>
</protein>
<dbReference type="AlphaFoldDB" id="A0A6S7GQW6"/>
<proteinExistence type="predicted"/>
<feature type="compositionally biased region" description="Basic and acidic residues" evidence="1">
    <location>
        <begin position="133"/>
        <end position="176"/>
    </location>
</feature>
<accession>A0A6S7GQW6</accession>
<dbReference type="PANTHER" id="PTHR22955:SF65">
    <property type="entry name" value="INTEGRASE CATALYTIC DOMAIN-CONTAINING PROTEIN"/>
    <property type="match status" value="1"/>
</dbReference>
<dbReference type="OrthoDB" id="5855725at2759"/>
<gene>
    <name evidence="2" type="ORF">PACLA_8A006089</name>
</gene>
<evidence type="ECO:0000313" key="3">
    <source>
        <dbReference type="Proteomes" id="UP001152795"/>
    </source>
</evidence>
<name>A0A6S7GQW6_PARCT</name>